<name>A0ABT5N1A9_9BURK</name>
<dbReference type="EMBL" id="JAQSIP010000007">
    <property type="protein sequence ID" value="MDD0840055.1"/>
    <property type="molecule type" value="Genomic_DNA"/>
</dbReference>
<evidence type="ECO:0000313" key="2">
    <source>
        <dbReference type="EMBL" id="MDD0840055.1"/>
    </source>
</evidence>
<evidence type="ECO:0000313" key="3">
    <source>
        <dbReference type="Proteomes" id="UP001528673"/>
    </source>
</evidence>
<feature type="signal peptide" evidence="1">
    <location>
        <begin position="1"/>
        <end position="29"/>
    </location>
</feature>
<keyword evidence="3" id="KW-1185">Reference proteome</keyword>
<reference evidence="2 3" key="1">
    <citation type="submission" date="2023-02" db="EMBL/GenBank/DDBJ databases">
        <title>Bacterial whole genomic sequence of Curvibacter sp. HBC61.</title>
        <authorList>
            <person name="Le V."/>
            <person name="Ko S.-R."/>
            <person name="Ahn C.-Y."/>
            <person name="Oh H.-M."/>
        </authorList>
    </citation>
    <scope>NUCLEOTIDE SEQUENCE [LARGE SCALE GENOMIC DNA]</scope>
    <source>
        <strain evidence="2 3">HBC61</strain>
    </source>
</reference>
<gene>
    <name evidence="2" type="ORF">PSQ40_15835</name>
</gene>
<evidence type="ECO:0008006" key="4">
    <source>
        <dbReference type="Google" id="ProtNLM"/>
    </source>
</evidence>
<proteinExistence type="predicted"/>
<dbReference type="Proteomes" id="UP001528673">
    <property type="component" value="Unassembled WGS sequence"/>
</dbReference>
<accession>A0ABT5N1A9</accession>
<organism evidence="2 3">
    <name type="scientific">Curvibacter cyanobacteriorum</name>
    <dbReference type="NCBI Taxonomy" id="3026422"/>
    <lineage>
        <taxon>Bacteria</taxon>
        <taxon>Pseudomonadati</taxon>
        <taxon>Pseudomonadota</taxon>
        <taxon>Betaproteobacteria</taxon>
        <taxon>Burkholderiales</taxon>
        <taxon>Comamonadaceae</taxon>
        <taxon>Curvibacter</taxon>
    </lineage>
</organism>
<sequence>MNRCFSLPRRLAWRSVCAALALSALPVLAQVRDFPASALRGTLVVTQPPIVQMDGVQTRLSPGARIRNTENLMVLSGSLVNQTLTVNYTRDSHGLVHEIWILTAAEAALKRPSAAPSSNLVIDLK</sequence>
<dbReference type="RefSeq" id="WP_273952763.1">
    <property type="nucleotide sequence ID" value="NZ_JAQSIP010000007.1"/>
</dbReference>
<protein>
    <recommendedName>
        <fullName evidence="4">Pilus formation protein N-terminal domain-containing protein</fullName>
    </recommendedName>
</protein>
<feature type="chain" id="PRO_5046468998" description="Pilus formation protein N-terminal domain-containing protein" evidence="1">
    <location>
        <begin position="30"/>
        <end position="125"/>
    </location>
</feature>
<evidence type="ECO:0000256" key="1">
    <source>
        <dbReference type="SAM" id="SignalP"/>
    </source>
</evidence>
<comment type="caution">
    <text evidence="2">The sequence shown here is derived from an EMBL/GenBank/DDBJ whole genome shotgun (WGS) entry which is preliminary data.</text>
</comment>
<keyword evidence="1" id="KW-0732">Signal</keyword>